<evidence type="ECO:0000259" key="2">
    <source>
        <dbReference type="PROSITE" id="PS50112"/>
    </source>
</evidence>
<feature type="transmembrane region" description="Helical" evidence="1">
    <location>
        <begin position="172"/>
        <end position="191"/>
    </location>
</feature>
<dbReference type="Pfam" id="PF00989">
    <property type="entry name" value="PAS"/>
    <property type="match status" value="1"/>
</dbReference>
<keyword evidence="1" id="KW-1133">Transmembrane helix</keyword>
<dbReference type="EMBL" id="JACORU010000005">
    <property type="protein sequence ID" value="MBC5765958.1"/>
    <property type="molecule type" value="Genomic_DNA"/>
</dbReference>
<dbReference type="Gene3D" id="3.30.450.20">
    <property type="entry name" value="PAS domain"/>
    <property type="match status" value="1"/>
</dbReference>
<organism evidence="3 4">
    <name type="scientific">Ramlibacter albus</name>
    <dbReference type="NCBI Taxonomy" id="2079448"/>
    <lineage>
        <taxon>Bacteria</taxon>
        <taxon>Pseudomonadati</taxon>
        <taxon>Pseudomonadota</taxon>
        <taxon>Betaproteobacteria</taxon>
        <taxon>Burkholderiales</taxon>
        <taxon>Comamonadaceae</taxon>
        <taxon>Ramlibacter</taxon>
    </lineage>
</organism>
<dbReference type="PROSITE" id="PS50112">
    <property type="entry name" value="PAS"/>
    <property type="match status" value="1"/>
</dbReference>
<sequence length="403" mass="44787">MHAPLPPAPTLRMLLARLVAAALLPVMLGAAALTWWHHGHEKREAMETMTLAARAISATLDERFIRARLQLDAPRAFIALEPGPLNEMLARQGLPAGWVATIVNDSGHVVTRAPDGDDTAGRDYVWPRGMRGDSGVVETETGATAYSRSNWTGWSVVLEAPDESLYRYVRGLLLWTTGGLLVLVLSSLWLVKRLAARILDSMATLAADARQAAIGLPMDVPPLAFREANEFAALLDAAAREVHQSTMALERSERQLRAVLDTAMDAVVVADNAGRIVLFNDEAERMFRTTRTFMMGQPLENLMPERYRDMHAQMVRRFVREPGNARAMGRHRLVFGMRSDGEEFPIEASISSARADGEQWLTVIMRDVTRRQIEQAAHESTQLPPLRLIREMEPVPSHTIPPK</sequence>
<dbReference type="Proteomes" id="UP000596827">
    <property type="component" value="Unassembled WGS sequence"/>
</dbReference>
<dbReference type="CDD" id="cd00130">
    <property type="entry name" value="PAS"/>
    <property type="match status" value="1"/>
</dbReference>
<dbReference type="PANTHER" id="PTHR44757:SF2">
    <property type="entry name" value="BIOFILM ARCHITECTURE MAINTENANCE PROTEIN MBAA"/>
    <property type="match status" value="1"/>
</dbReference>
<dbReference type="AlphaFoldDB" id="A0A923MAV5"/>
<proteinExistence type="predicted"/>
<dbReference type="GO" id="GO:0006355">
    <property type="term" value="P:regulation of DNA-templated transcription"/>
    <property type="evidence" value="ECO:0007669"/>
    <property type="project" value="InterPro"/>
</dbReference>
<dbReference type="InterPro" id="IPR052155">
    <property type="entry name" value="Biofilm_reg_signaling"/>
</dbReference>
<dbReference type="NCBIfam" id="TIGR00229">
    <property type="entry name" value="sensory_box"/>
    <property type="match status" value="1"/>
</dbReference>
<accession>A0A923MAV5</accession>
<protein>
    <submittedName>
        <fullName evidence="3">PAS domain S-box protein</fullName>
    </submittedName>
</protein>
<keyword evidence="1" id="KW-0812">Transmembrane</keyword>
<keyword evidence="1" id="KW-0472">Membrane</keyword>
<dbReference type="SMART" id="SM00091">
    <property type="entry name" value="PAS"/>
    <property type="match status" value="1"/>
</dbReference>
<dbReference type="InterPro" id="IPR013767">
    <property type="entry name" value="PAS_fold"/>
</dbReference>
<gene>
    <name evidence="3" type="ORF">H8R02_15935</name>
</gene>
<feature type="transmembrane region" description="Helical" evidence="1">
    <location>
        <begin position="14"/>
        <end position="36"/>
    </location>
</feature>
<dbReference type="SUPFAM" id="SSF55785">
    <property type="entry name" value="PYP-like sensor domain (PAS domain)"/>
    <property type="match status" value="1"/>
</dbReference>
<dbReference type="CDD" id="cd18774">
    <property type="entry name" value="PDC2_HK_sensor"/>
    <property type="match status" value="1"/>
</dbReference>
<dbReference type="PANTHER" id="PTHR44757">
    <property type="entry name" value="DIGUANYLATE CYCLASE DGCP"/>
    <property type="match status" value="1"/>
</dbReference>
<feature type="domain" description="PAS" evidence="2">
    <location>
        <begin position="252"/>
        <end position="322"/>
    </location>
</feature>
<dbReference type="InterPro" id="IPR035965">
    <property type="entry name" value="PAS-like_dom_sf"/>
</dbReference>
<evidence type="ECO:0000256" key="1">
    <source>
        <dbReference type="SAM" id="Phobius"/>
    </source>
</evidence>
<evidence type="ECO:0000313" key="3">
    <source>
        <dbReference type="EMBL" id="MBC5765958.1"/>
    </source>
</evidence>
<dbReference type="RefSeq" id="WP_187082422.1">
    <property type="nucleotide sequence ID" value="NZ_JACORU010000005.1"/>
</dbReference>
<name>A0A923MAV5_9BURK</name>
<comment type="caution">
    <text evidence="3">The sequence shown here is derived from an EMBL/GenBank/DDBJ whole genome shotgun (WGS) entry which is preliminary data.</text>
</comment>
<dbReference type="InterPro" id="IPR000014">
    <property type="entry name" value="PAS"/>
</dbReference>
<keyword evidence="4" id="KW-1185">Reference proteome</keyword>
<evidence type="ECO:0000313" key="4">
    <source>
        <dbReference type="Proteomes" id="UP000596827"/>
    </source>
</evidence>
<reference evidence="3" key="1">
    <citation type="submission" date="2020-08" db="EMBL/GenBank/DDBJ databases">
        <title>Ramlibacter sp. GTP1 16S ribosomal RNA gene genome sequencing and assembly.</title>
        <authorList>
            <person name="Kang M."/>
        </authorList>
    </citation>
    <scope>NUCLEOTIDE SEQUENCE</scope>
    <source>
        <strain evidence="3">GTP1</strain>
    </source>
</reference>